<gene>
    <name evidence="5" type="ORF">MUA00_16335</name>
</gene>
<dbReference type="PRINTS" id="PR00038">
    <property type="entry name" value="HTHLUXR"/>
</dbReference>
<dbReference type="AlphaFoldDB" id="A0A9X2WAR6"/>
<dbReference type="InterPro" id="IPR036388">
    <property type="entry name" value="WH-like_DNA-bd_sf"/>
</dbReference>
<evidence type="ECO:0000313" key="6">
    <source>
        <dbReference type="Proteomes" id="UP001150641"/>
    </source>
</evidence>
<dbReference type="PANTHER" id="PTHR44688:SF16">
    <property type="entry name" value="DNA-BINDING TRANSCRIPTIONAL ACTIVATOR DEVR_DOSR"/>
    <property type="match status" value="1"/>
</dbReference>
<sequence length="194" mass="22237">MRVYILSENMYFTEGMVRLMTHAGYTTHILRFEDEIDKELFHRGSSCVVFADAKRINDCLESIMNVEVHSLVKIFCISGHFCNGELYRNNFVSMIPRRTSIEKIISMLNQLSKEPQRKVGSNDSRLSSRELTILYYLFKGNSQKEISDKLNLSIKTISAYKARALLKLGVGRISLKSIPYVRGYISRAPGGFCF</sequence>
<evidence type="ECO:0000313" key="5">
    <source>
        <dbReference type="EMBL" id="MCT4703347.1"/>
    </source>
</evidence>
<dbReference type="Pfam" id="PF00196">
    <property type="entry name" value="GerE"/>
    <property type="match status" value="1"/>
</dbReference>
<feature type="domain" description="HTH luxR-type" evidence="4">
    <location>
        <begin position="119"/>
        <end position="184"/>
    </location>
</feature>
<reference evidence="5" key="1">
    <citation type="submission" date="2022-03" db="EMBL/GenBank/DDBJ databases">
        <title>Proposal of a novel genus Dryocolo and two novel species.</title>
        <authorList>
            <person name="Maddock D.W."/>
            <person name="Brady C.L."/>
            <person name="Denman S."/>
            <person name="Arnold D."/>
        </authorList>
    </citation>
    <scope>NUCLEOTIDE SEQUENCE</scope>
    <source>
        <strain evidence="5">H6W4</strain>
    </source>
</reference>
<dbReference type="Gene3D" id="1.10.10.10">
    <property type="entry name" value="Winged helix-like DNA-binding domain superfamily/Winged helix DNA-binding domain"/>
    <property type="match status" value="1"/>
</dbReference>
<accession>A0A9X2WAR6</accession>
<comment type="caution">
    <text evidence="5">The sequence shown here is derived from an EMBL/GenBank/DDBJ whole genome shotgun (WGS) entry which is preliminary data.</text>
</comment>
<evidence type="ECO:0000259" key="4">
    <source>
        <dbReference type="PROSITE" id="PS50043"/>
    </source>
</evidence>
<dbReference type="EMBL" id="JALHAP010000081">
    <property type="protein sequence ID" value="MCT4703347.1"/>
    <property type="molecule type" value="Genomic_DNA"/>
</dbReference>
<dbReference type="SMART" id="SM00421">
    <property type="entry name" value="HTH_LUXR"/>
    <property type="match status" value="1"/>
</dbReference>
<dbReference type="PANTHER" id="PTHR44688">
    <property type="entry name" value="DNA-BINDING TRANSCRIPTIONAL ACTIVATOR DEVR_DOSR"/>
    <property type="match status" value="1"/>
</dbReference>
<keyword evidence="1" id="KW-0805">Transcription regulation</keyword>
<keyword evidence="3" id="KW-0804">Transcription</keyword>
<evidence type="ECO:0000256" key="2">
    <source>
        <dbReference type="ARBA" id="ARBA00023125"/>
    </source>
</evidence>
<dbReference type="RefSeq" id="WP_271124083.1">
    <property type="nucleotide sequence ID" value="NZ_JALHAN010000068.1"/>
</dbReference>
<keyword evidence="6" id="KW-1185">Reference proteome</keyword>
<dbReference type="PROSITE" id="PS50043">
    <property type="entry name" value="HTH_LUXR_2"/>
    <property type="match status" value="1"/>
</dbReference>
<dbReference type="InterPro" id="IPR016032">
    <property type="entry name" value="Sig_transdc_resp-reg_C-effctor"/>
</dbReference>
<dbReference type="GO" id="GO:0006355">
    <property type="term" value="P:regulation of DNA-templated transcription"/>
    <property type="evidence" value="ECO:0007669"/>
    <property type="project" value="InterPro"/>
</dbReference>
<protein>
    <submittedName>
        <fullName evidence="5">LuxR C-terminal-related transcriptional regulator</fullName>
    </submittedName>
</protein>
<keyword evidence="2" id="KW-0238">DNA-binding</keyword>
<evidence type="ECO:0000256" key="3">
    <source>
        <dbReference type="ARBA" id="ARBA00023163"/>
    </source>
</evidence>
<dbReference type="Proteomes" id="UP001150641">
    <property type="component" value="Unassembled WGS sequence"/>
</dbReference>
<dbReference type="InterPro" id="IPR000792">
    <property type="entry name" value="Tscrpt_reg_LuxR_C"/>
</dbReference>
<name>A0A9X2WAR6_9ENTR</name>
<dbReference type="GO" id="GO:0003677">
    <property type="term" value="F:DNA binding"/>
    <property type="evidence" value="ECO:0007669"/>
    <property type="project" value="UniProtKB-KW"/>
</dbReference>
<dbReference type="SUPFAM" id="SSF46894">
    <property type="entry name" value="C-terminal effector domain of the bipartite response regulators"/>
    <property type="match status" value="1"/>
</dbReference>
<proteinExistence type="predicted"/>
<dbReference type="CDD" id="cd06170">
    <property type="entry name" value="LuxR_C_like"/>
    <property type="match status" value="1"/>
</dbReference>
<organism evidence="5 6">
    <name type="scientific">Dryocola boscaweniae</name>
    <dbReference type="NCBI Taxonomy" id="2925397"/>
    <lineage>
        <taxon>Bacteria</taxon>
        <taxon>Pseudomonadati</taxon>
        <taxon>Pseudomonadota</taxon>
        <taxon>Gammaproteobacteria</taxon>
        <taxon>Enterobacterales</taxon>
        <taxon>Enterobacteriaceae</taxon>
        <taxon>Dryocola</taxon>
    </lineage>
</organism>
<evidence type="ECO:0000256" key="1">
    <source>
        <dbReference type="ARBA" id="ARBA00023015"/>
    </source>
</evidence>